<dbReference type="InterPro" id="IPR011990">
    <property type="entry name" value="TPR-like_helical_dom_sf"/>
</dbReference>
<dbReference type="InterPro" id="IPR033985">
    <property type="entry name" value="SusD-like_N"/>
</dbReference>
<evidence type="ECO:0000259" key="6">
    <source>
        <dbReference type="Pfam" id="PF07980"/>
    </source>
</evidence>
<feature type="domain" description="SusD-like N-terminal" evidence="7">
    <location>
        <begin position="24"/>
        <end position="222"/>
    </location>
</feature>
<dbReference type="Proteomes" id="UP001597118">
    <property type="component" value="Unassembled WGS sequence"/>
</dbReference>
<name>A0ABW4I813_9SPHI</name>
<evidence type="ECO:0000313" key="9">
    <source>
        <dbReference type="Proteomes" id="UP001597118"/>
    </source>
</evidence>
<dbReference type="Gene3D" id="1.25.40.390">
    <property type="match status" value="1"/>
</dbReference>
<gene>
    <name evidence="8" type="ORF">ACFSAH_00545</name>
</gene>
<keyword evidence="3" id="KW-0732">Signal</keyword>
<accession>A0ABW4I813</accession>
<dbReference type="Pfam" id="PF14322">
    <property type="entry name" value="SusD-like_3"/>
    <property type="match status" value="1"/>
</dbReference>
<evidence type="ECO:0000313" key="8">
    <source>
        <dbReference type="EMBL" id="MFD1628340.1"/>
    </source>
</evidence>
<reference evidence="9" key="1">
    <citation type="journal article" date="2019" name="Int. J. Syst. Evol. Microbiol.">
        <title>The Global Catalogue of Microorganisms (GCM) 10K type strain sequencing project: providing services to taxonomists for standard genome sequencing and annotation.</title>
        <authorList>
            <consortium name="The Broad Institute Genomics Platform"/>
            <consortium name="The Broad Institute Genome Sequencing Center for Infectious Disease"/>
            <person name="Wu L."/>
            <person name="Ma J."/>
        </authorList>
    </citation>
    <scope>NUCLEOTIDE SEQUENCE [LARGE SCALE GENOMIC DNA]</scope>
    <source>
        <strain evidence="9">CCUG 53762</strain>
    </source>
</reference>
<protein>
    <submittedName>
        <fullName evidence="8">RagB/SusD family nutrient uptake outer membrane protein</fullName>
    </submittedName>
</protein>
<keyword evidence="4" id="KW-0472">Membrane</keyword>
<evidence type="ECO:0000256" key="2">
    <source>
        <dbReference type="ARBA" id="ARBA00006275"/>
    </source>
</evidence>
<keyword evidence="9" id="KW-1185">Reference proteome</keyword>
<comment type="caution">
    <text evidence="8">The sequence shown here is derived from an EMBL/GenBank/DDBJ whole genome shotgun (WGS) entry which is preliminary data.</text>
</comment>
<evidence type="ECO:0000256" key="4">
    <source>
        <dbReference type="ARBA" id="ARBA00023136"/>
    </source>
</evidence>
<dbReference type="EMBL" id="JBHUDG010000001">
    <property type="protein sequence ID" value="MFD1628340.1"/>
    <property type="molecule type" value="Genomic_DNA"/>
</dbReference>
<dbReference type="PROSITE" id="PS51257">
    <property type="entry name" value="PROKAR_LIPOPROTEIN"/>
    <property type="match status" value="1"/>
</dbReference>
<evidence type="ECO:0000256" key="5">
    <source>
        <dbReference type="ARBA" id="ARBA00023237"/>
    </source>
</evidence>
<dbReference type="RefSeq" id="WP_379660727.1">
    <property type="nucleotide sequence ID" value="NZ_JBHUDG010000001.1"/>
</dbReference>
<sequence>MKIRYFITSLFLAIGMLLSSCEKFLDTTPEDFLTPKNYYETETQLQYALNGVYATLKSSSLYGNYMLGRMGLEADEGFSSFPNELATVGGYNVSTNDIKVEAFWKELYIGINKANLLLENIGKPTMDDTKRKIIEGQALFLRAYFYFMLVRNFGDVPLVLKTPVSASIESIHLPRTPAKEVYEQILLDMEKAADMVEDIQTIGHGGKISKSAVWGIMARVCLHMAGSPVNETSKYADAKKWAEKVISLGVHQLNISYEDVFINYIQDKYDYKESIWEVEFWGNNSSGAYTSGGMVGRGNGIRYGSGLDPAIGYAVGYTHPSIYLYNLYDSSDKLYSYDQRRDWAIAPFKYNNVNPATKTYHTTTEISQRNVGKFRREYEILTPKVDGYTPINFPLLRYSDVLLMYAEADVMANPGVEPGTLAKEYINEVRRRGYGKYLNGVGNISESVKAIQITSGGTGYTGTPTVAITGGGGSGATAVAVVSGGAITAINITNPGIKFTSAPVITITGGGGTGASATAVLTTLTDADAPANDMIDDRAFMDLIQKERARELSFELLRKGDLVRWGIFVDQMSYCKILTLAAPAYSDRNNALTYYTNASARDVVWPIPANDMGVNPKLEQNTGW</sequence>
<evidence type="ECO:0000256" key="3">
    <source>
        <dbReference type="ARBA" id="ARBA00022729"/>
    </source>
</evidence>
<dbReference type="InterPro" id="IPR012944">
    <property type="entry name" value="SusD_RagB_dom"/>
</dbReference>
<evidence type="ECO:0000256" key="1">
    <source>
        <dbReference type="ARBA" id="ARBA00004442"/>
    </source>
</evidence>
<proteinExistence type="inferred from homology"/>
<keyword evidence="5" id="KW-0998">Cell outer membrane</keyword>
<comment type="similarity">
    <text evidence="2">Belongs to the SusD family.</text>
</comment>
<comment type="subcellular location">
    <subcellularLocation>
        <location evidence="1">Cell outer membrane</location>
    </subcellularLocation>
</comment>
<feature type="domain" description="RagB/SusD" evidence="6">
    <location>
        <begin position="272"/>
        <end position="432"/>
    </location>
</feature>
<evidence type="ECO:0000259" key="7">
    <source>
        <dbReference type="Pfam" id="PF14322"/>
    </source>
</evidence>
<feature type="domain" description="RagB/SusD" evidence="6">
    <location>
        <begin position="521"/>
        <end position="624"/>
    </location>
</feature>
<dbReference type="SUPFAM" id="SSF48452">
    <property type="entry name" value="TPR-like"/>
    <property type="match status" value="1"/>
</dbReference>
<organism evidence="8 9">
    <name type="scientific">Pseudopedobacter beijingensis</name>
    <dbReference type="NCBI Taxonomy" id="1207056"/>
    <lineage>
        <taxon>Bacteria</taxon>
        <taxon>Pseudomonadati</taxon>
        <taxon>Bacteroidota</taxon>
        <taxon>Sphingobacteriia</taxon>
        <taxon>Sphingobacteriales</taxon>
        <taxon>Sphingobacteriaceae</taxon>
        <taxon>Pseudopedobacter</taxon>
    </lineage>
</organism>
<dbReference type="Pfam" id="PF07980">
    <property type="entry name" value="SusD_RagB"/>
    <property type="match status" value="2"/>
</dbReference>